<dbReference type="Pfam" id="PF10979">
    <property type="entry name" value="DUF2786"/>
    <property type="match status" value="1"/>
</dbReference>
<evidence type="ECO:0000259" key="3">
    <source>
        <dbReference type="Pfam" id="PF23771"/>
    </source>
</evidence>
<dbReference type="Pfam" id="PF23771">
    <property type="entry name" value="DUF7168"/>
    <property type="match status" value="1"/>
</dbReference>
<feature type="domain" description="DUF7168" evidence="3">
    <location>
        <begin position="297"/>
        <end position="394"/>
    </location>
</feature>
<proteinExistence type="predicted"/>
<gene>
    <name evidence="4" type="ORF">GCM10011492_15340</name>
</gene>
<feature type="region of interest" description="Disordered" evidence="1">
    <location>
        <begin position="443"/>
        <end position="477"/>
    </location>
</feature>
<sequence length="477" mass="51836">MGVHNQQRRAAKAKERRRRRTSSAHESGGSVFGSWPDPGLLHTGDGEPPMTEGEHNAHDLTDAIVMLSALNKPRAEISIRRLIARCVTPAQQAAVTRRLSQVLVARIADAWSGGWRPLDLHNFVGRELDSAAQAIAGDAMATQLATYAATTLAESWPQQLRTIEASRWWPSNQDLLTARSDADGFEPTLRKALAVVALLSMLPVIERLDPLPGTAQPRRPGRDRTDVDPRLLERVRRLLAQAESTPYEAEADTFTAAAQSLMTRHSLDAAMLAASDERRTDAATPTRVWVERPYEQEKVRLLHAVADANRCRTVWSSGLGFATVVGHTADLAAVEAIFTSLLLQATRAMVGEGRRGGGSSGSRTRSFRRSFLTAYAARIGDRLRAATDAETESAIDEHEIVADPGACGGRSRALVRVLAERSAEVDAKVDELFPVLVSKPAQFTPDPRGWEAGRRAADSASLSRATSSLPRRCAGDE</sequence>
<reference evidence="4" key="1">
    <citation type="journal article" date="2014" name="Int. J. Syst. Evol. Microbiol.">
        <title>Complete genome sequence of Corynebacterium casei LMG S-19264T (=DSM 44701T), isolated from a smear-ripened cheese.</title>
        <authorList>
            <consortium name="US DOE Joint Genome Institute (JGI-PGF)"/>
            <person name="Walter F."/>
            <person name="Albersmeier A."/>
            <person name="Kalinowski J."/>
            <person name="Ruckert C."/>
        </authorList>
    </citation>
    <scope>NUCLEOTIDE SEQUENCE</scope>
    <source>
        <strain evidence="4">CGMCC 1.15085</strain>
    </source>
</reference>
<feature type="region of interest" description="Disordered" evidence="1">
    <location>
        <begin position="1"/>
        <end position="55"/>
    </location>
</feature>
<organism evidence="4 5">
    <name type="scientific">Flexivirga endophytica</name>
    <dbReference type="NCBI Taxonomy" id="1849103"/>
    <lineage>
        <taxon>Bacteria</taxon>
        <taxon>Bacillati</taxon>
        <taxon>Actinomycetota</taxon>
        <taxon>Actinomycetes</taxon>
        <taxon>Micrococcales</taxon>
        <taxon>Dermacoccaceae</taxon>
        <taxon>Flexivirga</taxon>
    </lineage>
</organism>
<reference evidence="4" key="2">
    <citation type="submission" date="2020-09" db="EMBL/GenBank/DDBJ databases">
        <authorList>
            <person name="Sun Q."/>
            <person name="Zhou Y."/>
        </authorList>
    </citation>
    <scope>NUCLEOTIDE SEQUENCE</scope>
    <source>
        <strain evidence="4">CGMCC 1.15085</strain>
    </source>
</reference>
<dbReference type="InterPro" id="IPR055592">
    <property type="entry name" value="DUF7168"/>
</dbReference>
<dbReference type="AlphaFoldDB" id="A0A916WSL9"/>
<evidence type="ECO:0000259" key="2">
    <source>
        <dbReference type="Pfam" id="PF10979"/>
    </source>
</evidence>
<dbReference type="RefSeq" id="WP_188836363.1">
    <property type="nucleotide sequence ID" value="NZ_BMHI01000002.1"/>
</dbReference>
<feature type="compositionally biased region" description="Basic residues" evidence="1">
    <location>
        <begin position="1"/>
        <end position="22"/>
    </location>
</feature>
<protein>
    <recommendedName>
        <fullName evidence="6">DUF2786 domain-containing protein</fullName>
    </recommendedName>
</protein>
<dbReference type="Proteomes" id="UP000636793">
    <property type="component" value="Unassembled WGS sequence"/>
</dbReference>
<feature type="compositionally biased region" description="Basic and acidic residues" evidence="1">
    <location>
        <begin position="448"/>
        <end position="457"/>
    </location>
</feature>
<comment type="caution">
    <text evidence="4">The sequence shown here is derived from an EMBL/GenBank/DDBJ whole genome shotgun (WGS) entry which is preliminary data.</text>
</comment>
<dbReference type="InterPro" id="IPR024498">
    <property type="entry name" value="DUF2786"/>
</dbReference>
<keyword evidence="5" id="KW-1185">Reference proteome</keyword>
<evidence type="ECO:0008006" key="6">
    <source>
        <dbReference type="Google" id="ProtNLM"/>
    </source>
</evidence>
<feature type="compositionally biased region" description="Low complexity" evidence="1">
    <location>
        <begin position="458"/>
        <end position="477"/>
    </location>
</feature>
<evidence type="ECO:0000256" key="1">
    <source>
        <dbReference type="SAM" id="MobiDB-lite"/>
    </source>
</evidence>
<feature type="domain" description="DUF2786" evidence="2">
    <location>
        <begin position="230"/>
        <end position="268"/>
    </location>
</feature>
<evidence type="ECO:0000313" key="4">
    <source>
        <dbReference type="EMBL" id="GGB26088.1"/>
    </source>
</evidence>
<dbReference type="EMBL" id="BMHI01000002">
    <property type="protein sequence ID" value="GGB26088.1"/>
    <property type="molecule type" value="Genomic_DNA"/>
</dbReference>
<name>A0A916WSL9_9MICO</name>
<accession>A0A916WSL9</accession>
<evidence type="ECO:0000313" key="5">
    <source>
        <dbReference type="Proteomes" id="UP000636793"/>
    </source>
</evidence>